<gene>
    <name evidence="5" type="primary">rimM</name>
    <name evidence="9" type="ordered locus">PB2503_04502</name>
</gene>
<evidence type="ECO:0000256" key="3">
    <source>
        <dbReference type="ARBA" id="ARBA00022552"/>
    </source>
</evidence>
<evidence type="ECO:0000256" key="6">
    <source>
        <dbReference type="SAM" id="MobiDB-lite"/>
    </source>
</evidence>
<dbReference type="SUPFAM" id="SSF50447">
    <property type="entry name" value="Translation proteins"/>
    <property type="match status" value="1"/>
</dbReference>
<protein>
    <recommendedName>
        <fullName evidence="5">Ribosome maturation factor RimM</fullName>
    </recommendedName>
</protein>
<name>E0TF57_PARBH</name>
<dbReference type="PANTHER" id="PTHR33692:SF1">
    <property type="entry name" value="RIBOSOME MATURATION FACTOR RIMM"/>
    <property type="match status" value="1"/>
</dbReference>
<evidence type="ECO:0000259" key="8">
    <source>
        <dbReference type="Pfam" id="PF24986"/>
    </source>
</evidence>
<evidence type="ECO:0000256" key="2">
    <source>
        <dbReference type="ARBA" id="ARBA00022517"/>
    </source>
</evidence>
<dbReference type="InterPro" id="IPR036976">
    <property type="entry name" value="RimM_N_sf"/>
</dbReference>
<dbReference type="InterPro" id="IPR002676">
    <property type="entry name" value="RimM_N"/>
</dbReference>
<keyword evidence="3 5" id="KW-0698">rRNA processing</keyword>
<dbReference type="GO" id="GO:0042274">
    <property type="term" value="P:ribosomal small subunit biogenesis"/>
    <property type="evidence" value="ECO:0007669"/>
    <property type="project" value="UniProtKB-UniRule"/>
</dbReference>
<reference evidence="9 10" key="2">
    <citation type="journal article" date="2011" name="J. Bacteriol.">
        <title>Complete genome sequence of strain HTCC2503T of Parvularcula bermudensis, the type species of the order "Parvularculales" in the class Alphaproteobacteria.</title>
        <authorList>
            <person name="Oh H.M."/>
            <person name="Kang I."/>
            <person name="Vergin K.L."/>
            <person name="Kang D."/>
            <person name="Rhee K.H."/>
            <person name="Giovannoni S.J."/>
            <person name="Cho J.C."/>
        </authorList>
    </citation>
    <scope>NUCLEOTIDE SEQUENCE [LARGE SCALE GENOMIC DNA]</scope>
    <source>
        <strain evidence="10">ATCC BAA-594 / HTCC2503 / KCTC 12087</strain>
    </source>
</reference>
<feature type="domain" description="RimM N-terminal" evidence="7">
    <location>
        <begin position="11"/>
        <end position="90"/>
    </location>
</feature>
<dbReference type="GO" id="GO:0006364">
    <property type="term" value="P:rRNA processing"/>
    <property type="evidence" value="ECO:0007669"/>
    <property type="project" value="UniProtKB-UniRule"/>
</dbReference>
<feature type="compositionally biased region" description="Acidic residues" evidence="6">
    <location>
        <begin position="168"/>
        <end position="177"/>
    </location>
</feature>
<dbReference type="HAMAP" id="MF_00014">
    <property type="entry name" value="Ribosome_mat_RimM"/>
    <property type="match status" value="1"/>
</dbReference>
<evidence type="ECO:0000259" key="7">
    <source>
        <dbReference type="Pfam" id="PF01782"/>
    </source>
</evidence>
<dbReference type="HOGENOM" id="CLU_077636_0_1_5"/>
<dbReference type="NCBIfam" id="TIGR02273">
    <property type="entry name" value="16S_RimM"/>
    <property type="match status" value="1"/>
</dbReference>
<dbReference type="Pfam" id="PF01782">
    <property type="entry name" value="RimM"/>
    <property type="match status" value="1"/>
</dbReference>
<comment type="subunit">
    <text evidence="5">Binds ribosomal protein uS19.</text>
</comment>
<accession>E0TF57</accession>
<dbReference type="Proteomes" id="UP000001302">
    <property type="component" value="Chromosome"/>
</dbReference>
<dbReference type="Gene3D" id="2.40.30.60">
    <property type="entry name" value="RimM"/>
    <property type="match status" value="1"/>
</dbReference>
<feature type="compositionally biased region" description="Basic and acidic residues" evidence="6">
    <location>
        <begin position="178"/>
        <end position="187"/>
    </location>
</feature>
<keyword evidence="10" id="KW-1185">Reference proteome</keyword>
<comment type="subcellular location">
    <subcellularLocation>
        <location evidence="5">Cytoplasm</location>
    </subcellularLocation>
</comment>
<dbReference type="STRING" id="314260.PB2503_04502"/>
<dbReference type="KEGG" id="pbr:PB2503_04502"/>
<dbReference type="PANTHER" id="PTHR33692">
    <property type="entry name" value="RIBOSOME MATURATION FACTOR RIMM"/>
    <property type="match status" value="1"/>
</dbReference>
<comment type="similarity">
    <text evidence="5">Belongs to the RimM family.</text>
</comment>
<dbReference type="GO" id="GO:0005737">
    <property type="term" value="C:cytoplasm"/>
    <property type="evidence" value="ECO:0007669"/>
    <property type="project" value="UniProtKB-SubCell"/>
</dbReference>
<dbReference type="GO" id="GO:0005840">
    <property type="term" value="C:ribosome"/>
    <property type="evidence" value="ECO:0007669"/>
    <property type="project" value="InterPro"/>
</dbReference>
<dbReference type="GO" id="GO:0043022">
    <property type="term" value="F:ribosome binding"/>
    <property type="evidence" value="ECO:0007669"/>
    <property type="project" value="InterPro"/>
</dbReference>
<feature type="region of interest" description="Disordered" evidence="6">
    <location>
        <begin position="166"/>
        <end position="187"/>
    </location>
</feature>
<feature type="domain" description="Ribosome maturation factor RimM PRC barrel" evidence="8">
    <location>
        <begin position="103"/>
        <end position="169"/>
    </location>
</feature>
<evidence type="ECO:0000256" key="5">
    <source>
        <dbReference type="HAMAP-Rule" id="MF_00014"/>
    </source>
</evidence>
<comment type="domain">
    <text evidence="5">The PRC barrel domain binds ribosomal protein uS19.</text>
</comment>
<keyword evidence="2 5" id="KW-0690">Ribosome biogenesis</keyword>
<reference evidence="10" key="1">
    <citation type="submission" date="2010-08" db="EMBL/GenBank/DDBJ databases">
        <title>Genome sequence of Parvularcula bermudensis HTCC2503.</title>
        <authorList>
            <person name="Kang D.-M."/>
            <person name="Oh H.-M."/>
            <person name="Cho J.-C."/>
        </authorList>
    </citation>
    <scope>NUCLEOTIDE SEQUENCE [LARGE SCALE GENOMIC DNA]</scope>
    <source>
        <strain evidence="10">ATCC BAA-594 / HTCC2503 / KCTC 12087</strain>
    </source>
</reference>
<dbReference type="AlphaFoldDB" id="E0TF57"/>
<evidence type="ECO:0000313" key="10">
    <source>
        <dbReference type="Proteomes" id="UP000001302"/>
    </source>
</evidence>
<keyword evidence="1 5" id="KW-0963">Cytoplasm</keyword>
<dbReference type="RefSeq" id="WP_013299949.1">
    <property type="nucleotide sequence ID" value="NC_014414.1"/>
</dbReference>
<proteinExistence type="inferred from homology"/>
<keyword evidence="4 5" id="KW-0143">Chaperone</keyword>
<dbReference type="InterPro" id="IPR011033">
    <property type="entry name" value="PRC_barrel-like_sf"/>
</dbReference>
<dbReference type="eggNOG" id="COG0806">
    <property type="taxonomic scope" value="Bacteria"/>
</dbReference>
<dbReference type="SUPFAM" id="SSF50346">
    <property type="entry name" value="PRC-barrel domain"/>
    <property type="match status" value="1"/>
</dbReference>
<dbReference type="InterPro" id="IPR011961">
    <property type="entry name" value="RimM"/>
</dbReference>
<dbReference type="InterPro" id="IPR009000">
    <property type="entry name" value="Transl_B-barrel_sf"/>
</dbReference>
<dbReference type="OrthoDB" id="9788191at2"/>
<evidence type="ECO:0000256" key="1">
    <source>
        <dbReference type="ARBA" id="ARBA00022490"/>
    </source>
</evidence>
<dbReference type="EMBL" id="CP002156">
    <property type="protein sequence ID" value="ADM08975.1"/>
    <property type="molecule type" value="Genomic_DNA"/>
</dbReference>
<sequence length="187" mass="20213">MGKSPQDRMVVVGQFAGPHGVRGEFKLRSFTERAEDIVAYGPLYTEEGRILTASLLREVKPGLFLARAPEVKTPEEAAAFKGAKLSVPRRALPAPDEDEYYIEDLIGLTALTPSGEVVGRVRQVADYGAGPIIELAPVSGKGALLLPFDRTHVPTVDFGASRLIVDPPVDEGTEREDDLDRNKSGDT</sequence>
<organism evidence="9 10">
    <name type="scientific">Parvularcula bermudensis (strain ATCC BAA-594 / HTCC2503 / KCTC 12087)</name>
    <dbReference type="NCBI Taxonomy" id="314260"/>
    <lineage>
        <taxon>Bacteria</taxon>
        <taxon>Pseudomonadati</taxon>
        <taxon>Pseudomonadota</taxon>
        <taxon>Alphaproteobacteria</taxon>
        <taxon>Parvularculales</taxon>
        <taxon>Parvularculaceae</taxon>
        <taxon>Parvularcula</taxon>
    </lineage>
</organism>
<evidence type="ECO:0000313" key="9">
    <source>
        <dbReference type="EMBL" id="ADM08975.1"/>
    </source>
</evidence>
<evidence type="ECO:0000256" key="4">
    <source>
        <dbReference type="ARBA" id="ARBA00023186"/>
    </source>
</evidence>
<comment type="function">
    <text evidence="5">An accessory protein needed during the final step in the assembly of 30S ribosomal subunit, possibly for assembly of the head region. Essential for efficient processing of 16S rRNA. May be needed both before and after RbfA during the maturation of 16S rRNA. It has affinity for free ribosomal 30S subunits but not for 70S ribosomes.</text>
</comment>
<dbReference type="Pfam" id="PF24986">
    <property type="entry name" value="PRC_RimM"/>
    <property type="match status" value="1"/>
</dbReference>
<dbReference type="Gene3D" id="2.30.30.240">
    <property type="entry name" value="PRC-barrel domain"/>
    <property type="match status" value="1"/>
</dbReference>
<dbReference type="InterPro" id="IPR056792">
    <property type="entry name" value="PRC_RimM"/>
</dbReference>